<sequence length="217" mass="23970">MSTTLNYIHDAGYPFQVAATRYIPKDAAEDGLTLILAHANRLHKEPCGILAQSLIELSQNNGRNRSLSIRDIWSIESPIHGETEGPDRGDVGVRHDNEGSDWEYSRAVLSFLDSQPDGVNFYERDIVAIGHGQGGNTLALLHALKPRLPIISFVLLNPDIDSSSAPARAYEYAAPRVMDYQPRVVDVLHKLYARGPPVHLVLSAADDIRAKRHADTM</sequence>
<dbReference type="InterPro" id="IPR029058">
    <property type="entry name" value="AB_hydrolase_fold"/>
</dbReference>
<evidence type="ECO:0000313" key="2">
    <source>
        <dbReference type="Proteomes" id="UP000813824"/>
    </source>
</evidence>
<dbReference type="AlphaFoldDB" id="A0A8K0UE10"/>
<reference evidence="1" key="1">
    <citation type="journal article" date="2021" name="New Phytol.">
        <title>Evolutionary innovations through gain and loss of genes in the ectomycorrhizal Boletales.</title>
        <authorList>
            <person name="Wu G."/>
            <person name="Miyauchi S."/>
            <person name="Morin E."/>
            <person name="Kuo A."/>
            <person name="Drula E."/>
            <person name="Varga T."/>
            <person name="Kohler A."/>
            <person name="Feng B."/>
            <person name="Cao Y."/>
            <person name="Lipzen A."/>
            <person name="Daum C."/>
            <person name="Hundley H."/>
            <person name="Pangilinan J."/>
            <person name="Johnson J."/>
            <person name="Barry K."/>
            <person name="LaButti K."/>
            <person name="Ng V."/>
            <person name="Ahrendt S."/>
            <person name="Min B."/>
            <person name="Choi I.G."/>
            <person name="Park H."/>
            <person name="Plett J.M."/>
            <person name="Magnuson J."/>
            <person name="Spatafora J.W."/>
            <person name="Nagy L.G."/>
            <person name="Henrissat B."/>
            <person name="Grigoriev I.V."/>
            <person name="Yang Z.L."/>
            <person name="Xu J."/>
            <person name="Martin F.M."/>
        </authorList>
    </citation>
    <scope>NUCLEOTIDE SEQUENCE</scope>
    <source>
        <strain evidence="1">KKN 215</strain>
    </source>
</reference>
<evidence type="ECO:0008006" key="3">
    <source>
        <dbReference type="Google" id="ProtNLM"/>
    </source>
</evidence>
<gene>
    <name evidence="1" type="ORF">BXZ70DRAFT_1056416</name>
</gene>
<comment type="caution">
    <text evidence="1">The sequence shown here is derived from an EMBL/GenBank/DDBJ whole genome shotgun (WGS) entry which is preliminary data.</text>
</comment>
<organism evidence="1 2">
    <name type="scientific">Cristinia sonorae</name>
    <dbReference type="NCBI Taxonomy" id="1940300"/>
    <lineage>
        <taxon>Eukaryota</taxon>
        <taxon>Fungi</taxon>
        <taxon>Dikarya</taxon>
        <taxon>Basidiomycota</taxon>
        <taxon>Agaricomycotina</taxon>
        <taxon>Agaricomycetes</taxon>
        <taxon>Agaricomycetidae</taxon>
        <taxon>Agaricales</taxon>
        <taxon>Pleurotineae</taxon>
        <taxon>Stephanosporaceae</taxon>
        <taxon>Cristinia</taxon>
    </lineage>
</organism>
<dbReference type="OrthoDB" id="94039at2759"/>
<protein>
    <recommendedName>
        <fullName evidence="3">AB hydrolase-1 domain-containing protein</fullName>
    </recommendedName>
</protein>
<keyword evidence="2" id="KW-1185">Reference proteome</keyword>
<dbReference type="SUPFAM" id="SSF53474">
    <property type="entry name" value="alpha/beta-Hydrolases"/>
    <property type="match status" value="1"/>
</dbReference>
<dbReference type="Gene3D" id="3.40.50.1820">
    <property type="entry name" value="alpha/beta hydrolase"/>
    <property type="match status" value="1"/>
</dbReference>
<dbReference type="EMBL" id="JAEVFJ010000071">
    <property type="protein sequence ID" value="KAH8074800.1"/>
    <property type="molecule type" value="Genomic_DNA"/>
</dbReference>
<evidence type="ECO:0000313" key="1">
    <source>
        <dbReference type="EMBL" id="KAH8074800.1"/>
    </source>
</evidence>
<proteinExistence type="predicted"/>
<name>A0A8K0UE10_9AGAR</name>
<dbReference type="Proteomes" id="UP000813824">
    <property type="component" value="Unassembled WGS sequence"/>
</dbReference>
<accession>A0A8K0UE10</accession>